<evidence type="ECO:0000256" key="3">
    <source>
        <dbReference type="ARBA" id="ARBA00023204"/>
    </source>
</evidence>
<protein>
    <recommendedName>
        <fullName evidence="4">HhH-GPD domain-containing protein</fullName>
    </recommendedName>
</protein>
<dbReference type="PANTHER" id="PTHR43003:SF5">
    <property type="entry name" value="DNA-3-METHYLADENINE GLYCOSYLASE"/>
    <property type="match status" value="1"/>
</dbReference>
<dbReference type="GO" id="GO:0043916">
    <property type="term" value="F:DNA-7-methylguanine glycosylase activity"/>
    <property type="evidence" value="ECO:0007669"/>
    <property type="project" value="TreeGrafter"/>
</dbReference>
<evidence type="ECO:0000256" key="2">
    <source>
        <dbReference type="ARBA" id="ARBA00022763"/>
    </source>
</evidence>
<dbReference type="STRING" id="436907.A7TGY1"/>
<dbReference type="eggNOG" id="KOG1918">
    <property type="taxonomic scope" value="Eukaryota"/>
</dbReference>
<dbReference type="SUPFAM" id="SSF48150">
    <property type="entry name" value="DNA-glycosylase"/>
    <property type="match status" value="1"/>
</dbReference>
<evidence type="ECO:0000313" key="5">
    <source>
        <dbReference type="EMBL" id="EDO18433.1"/>
    </source>
</evidence>
<dbReference type="GO" id="GO:0032993">
    <property type="term" value="C:protein-DNA complex"/>
    <property type="evidence" value="ECO:0007669"/>
    <property type="project" value="TreeGrafter"/>
</dbReference>
<organism evidence="6">
    <name type="scientific">Vanderwaltozyma polyspora (strain ATCC 22028 / DSM 70294 / BCRC 21397 / CBS 2163 / NBRC 10782 / NRRL Y-8283 / UCD 57-17)</name>
    <name type="common">Kluyveromyces polysporus</name>
    <dbReference type="NCBI Taxonomy" id="436907"/>
    <lineage>
        <taxon>Eukaryota</taxon>
        <taxon>Fungi</taxon>
        <taxon>Dikarya</taxon>
        <taxon>Ascomycota</taxon>
        <taxon>Saccharomycotina</taxon>
        <taxon>Saccharomycetes</taxon>
        <taxon>Saccharomycetales</taxon>
        <taxon>Saccharomycetaceae</taxon>
        <taxon>Vanderwaltozyma</taxon>
    </lineage>
</organism>
<dbReference type="OMA" id="FMFILWR"/>
<dbReference type="InParanoid" id="A7TGY1"/>
<dbReference type="HOGENOM" id="CLU_000445_72_4_1"/>
<dbReference type="GeneID" id="5546720"/>
<dbReference type="InterPro" id="IPR003265">
    <property type="entry name" value="HhH-GPD_domain"/>
</dbReference>
<dbReference type="PhylomeDB" id="A7TGY1"/>
<name>A7TGY1_VANPO</name>
<dbReference type="AlphaFoldDB" id="A7TGY1"/>
<keyword evidence="2" id="KW-0227">DNA damage</keyword>
<dbReference type="KEGG" id="vpo:Kpol_1032p26"/>
<dbReference type="GO" id="GO:0006307">
    <property type="term" value="P:DNA alkylation repair"/>
    <property type="evidence" value="ECO:0007669"/>
    <property type="project" value="EnsemblFungi"/>
</dbReference>
<dbReference type="CDD" id="cd00056">
    <property type="entry name" value="ENDO3c"/>
    <property type="match status" value="1"/>
</dbReference>
<evidence type="ECO:0000313" key="6">
    <source>
        <dbReference type="Proteomes" id="UP000000267"/>
    </source>
</evidence>
<dbReference type="PANTHER" id="PTHR43003">
    <property type="entry name" value="DNA-3-METHYLADENINE GLYCOSYLASE"/>
    <property type="match status" value="1"/>
</dbReference>
<dbReference type="GO" id="GO:0005634">
    <property type="term" value="C:nucleus"/>
    <property type="evidence" value="ECO:0007669"/>
    <property type="project" value="TreeGrafter"/>
</dbReference>
<dbReference type="GO" id="GO:0008725">
    <property type="term" value="F:DNA-3-methyladenine glycosylase activity"/>
    <property type="evidence" value="ECO:0007669"/>
    <property type="project" value="EnsemblFungi"/>
</dbReference>
<dbReference type="RefSeq" id="XP_001646291.1">
    <property type="nucleotide sequence ID" value="XM_001646241.1"/>
</dbReference>
<dbReference type="Pfam" id="PF00730">
    <property type="entry name" value="HhH-GPD"/>
    <property type="match status" value="1"/>
</dbReference>
<keyword evidence="6" id="KW-1185">Reference proteome</keyword>
<evidence type="ECO:0000259" key="4">
    <source>
        <dbReference type="SMART" id="SM00478"/>
    </source>
</evidence>
<dbReference type="Gene3D" id="1.10.340.30">
    <property type="entry name" value="Hypothetical protein, domain 2"/>
    <property type="match status" value="1"/>
</dbReference>
<dbReference type="GO" id="GO:0006285">
    <property type="term" value="P:base-excision repair, AP site formation"/>
    <property type="evidence" value="ECO:0007669"/>
    <property type="project" value="EnsemblFungi"/>
</dbReference>
<dbReference type="InterPro" id="IPR051912">
    <property type="entry name" value="Alkylbase_DNA_Glycosylase/TA"/>
</dbReference>
<comment type="similarity">
    <text evidence="1">Belongs to the alkylbase DNA glycosidase AlkA family.</text>
</comment>
<gene>
    <name evidence="5" type="ORF">Kpol_1032p26</name>
</gene>
<proteinExistence type="inferred from homology"/>
<evidence type="ECO:0000256" key="1">
    <source>
        <dbReference type="ARBA" id="ARBA00010817"/>
    </source>
</evidence>
<dbReference type="OrthoDB" id="415889at2759"/>
<dbReference type="InterPro" id="IPR000035">
    <property type="entry name" value="Alkylbase_DNA_glycsylse_CS"/>
</dbReference>
<dbReference type="InterPro" id="IPR011257">
    <property type="entry name" value="DNA_glycosylase"/>
</dbReference>
<dbReference type="Gene3D" id="1.10.1670.40">
    <property type="match status" value="1"/>
</dbReference>
<dbReference type="FunCoup" id="A7TGY1">
    <property type="interactions" value="85"/>
</dbReference>
<dbReference type="SMART" id="SM00478">
    <property type="entry name" value="ENDO3c"/>
    <property type="match status" value="1"/>
</dbReference>
<sequence length="282" mass="32406">MKRTREEVEKEDKERAQLPDEFVAAHSDEFIKACDFILSKEPSFIDIITATNFELFLREAAPFEITLKSAFTKLSCAIIAQQISGKAGNSIKGRVIDLFDGTFPTYQQLKEAFKNDKRKQEVRGCGVSARKVTYLESLVNYFVEKEDEIDKMFKETGNDQEVIDHLVENIKGVGVWSAKMFLITGLKRYDVFASEDLGAARGCSRYFSENPELLKELTAKRTEVIKSKHKKNSNWKVYDDDLVISCGDRFAPYRTVFMFILWRLSATNVEVIANNERQFVRD</sequence>
<reference evidence="5 6" key="1">
    <citation type="journal article" date="2007" name="Proc. Natl. Acad. Sci. U.S.A.">
        <title>Independent sorting-out of thousands of duplicated gene pairs in two yeast species descended from a whole-genome duplication.</title>
        <authorList>
            <person name="Scannell D.R."/>
            <person name="Frank A.C."/>
            <person name="Conant G.C."/>
            <person name="Byrne K.P."/>
            <person name="Woolfit M."/>
            <person name="Wolfe K.H."/>
        </authorList>
    </citation>
    <scope>NUCLEOTIDE SEQUENCE [LARGE SCALE GENOMIC DNA]</scope>
    <source>
        <strain evidence="6">ATCC 22028 / DSM 70294 / BCRC 21397 / CBS 2163 / NBRC 10782 / NRRL Y-8283 / UCD 57-17</strain>
    </source>
</reference>
<keyword evidence="3" id="KW-0234">DNA repair</keyword>
<dbReference type="EMBL" id="DS480389">
    <property type="protein sequence ID" value="EDO18433.1"/>
    <property type="molecule type" value="Genomic_DNA"/>
</dbReference>
<feature type="domain" description="HhH-GPD" evidence="4">
    <location>
        <begin position="79"/>
        <end position="249"/>
    </location>
</feature>
<accession>A7TGY1</accession>
<dbReference type="PROSITE" id="PS00516">
    <property type="entry name" value="ALKYLBASE_DNA_GLYCOS"/>
    <property type="match status" value="1"/>
</dbReference>
<dbReference type="Proteomes" id="UP000000267">
    <property type="component" value="Unassembled WGS sequence"/>
</dbReference>
<dbReference type="GO" id="GO:0032131">
    <property type="term" value="F:alkylated DNA binding"/>
    <property type="evidence" value="ECO:0007669"/>
    <property type="project" value="TreeGrafter"/>
</dbReference>